<evidence type="ECO:0000259" key="8">
    <source>
        <dbReference type="PROSITE" id="PS50171"/>
    </source>
</evidence>
<dbReference type="Gene3D" id="3.30.70.270">
    <property type="match status" value="1"/>
</dbReference>
<comment type="subcellular location">
    <subcellularLocation>
        <location evidence="1">Nucleus</location>
    </subcellularLocation>
</comment>
<evidence type="ECO:0000256" key="2">
    <source>
        <dbReference type="ARBA" id="ARBA00022723"/>
    </source>
</evidence>
<keyword evidence="4" id="KW-0862">Zinc</keyword>
<evidence type="ECO:0000313" key="10">
    <source>
        <dbReference type="Proteomes" id="UP001420932"/>
    </source>
</evidence>
<feature type="region of interest" description="Disordered" evidence="7">
    <location>
        <begin position="184"/>
        <end position="270"/>
    </location>
</feature>
<dbReference type="InterPro" id="IPR013085">
    <property type="entry name" value="U1-CZ_Znf_C2H2"/>
</dbReference>
<sequence>MTEYWVSQGNKWCDFCKIYISNNPLSIRTHELGQRHKDSVAKRLTNMRKEKAEKEKGEKDAARALQQIEAKKDDSCQRVLANPKKVRAMDIWPLPSSPKDLRGFLGLAGYYMRKLEAFSSLYFWQYKQAYYKSNSHFVCADVLGNTYTPHEAIAEWKYDSSSAYYYNQASGKWVKYEDIANHSSLGSKQKGKGSGSGSGLVAEDSSASKYNRGPPPGLVVKESVNPMRAVRGAPSSIALNNKRKRDDEKQAKVVSKEEADALKAREAAKKRVEEREKMLLGLYKSY</sequence>
<evidence type="ECO:0000256" key="6">
    <source>
        <dbReference type="SAM" id="Coils"/>
    </source>
</evidence>
<dbReference type="Pfam" id="PF06220">
    <property type="entry name" value="zf-U1"/>
    <property type="match status" value="1"/>
</dbReference>
<dbReference type="InterPro" id="IPR003604">
    <property type="entry name" value="Matrin/U1-like-C_Znf_C2H2"/>
</dbReference>
<dbReference type="GO" id="GO:0003723">
    <property type="term" value="F:RNA binding"/>
    <property type="evidence" value="ECO:0007669"/>
    <property type="project" value="TreeGrafter"/>
</dbReference>
<feature type="compositionally biased region" description="Basic and acidic residues" evidence="7">
    <location>
        <begin position="244"/>
        <end position="270"/>
    </location>
</feature>
<dbReference type="InterPro" id="IPR000690">
    <property type="entry name" value="Matrin/U1-C_Znf_C2H2"/>
</dbReference>
<dbReference type="GO" id="GO:0008270">
    <property type="term" value="F:zinc ion binding"/>
    <property type="evidence" value="ECO:0007669"/>
    <property type="project" value="UniProtKB-KW"/>
</dbReference>
<protein>
    <recommendedName>
        <fullName evidence="8">Matrin-type domain-containing protein</fullName>
    </recommendedName>
</protein>
<evidence type="ECO:0000256" key="1">
    <source>
        <dbReference type="ARBA" id="ARBA00004123"/>
    </source>
</evidence>
<dbReference type="PANTHER" id="PTHR13173:SF10">
    <property type="entry name" value="WW DOMAIN-BINDING PROTEIN 4"/>
    <property type="match status" value="1"/>
</dbReference>
<dbReference type="InterPro" id="IPR043128">
    <property type="entry name" value="Rev_trsase/Diguanyl_cyclase"/>
</dbReference>
<dbReference type="AlphaFoldDB" id="A0AAP0L4K5"/>
<keyword evidence="10" id="KW-1185">Reference proteome</keyword>
<name>A0AAP0L4K5_9MAGN</name>
<evidence type="ECO:0000313" key="9">
    <source>
        <dbReference type="EMBL" id="KAK9162990.1"/>
    </source>
</evidence>
<reference evidence="9 10" key="1">
    <citation type="submission" date="2024-01" db="EMBL/GenBank/DDBJ databases">
        <title>Genome assemblies of Stephania.</title>
        <authorList>
            <person name="Yang L."/>
        </authorList>
    </citation>
    <scope>NUCLEOTIDE SEQUENCE [LARGE SCALE GENOMIC DNA]</scope>
    <source>
        <strain evidence="9">YNDBR</strain>
        <tissue evidence="9">Leaf</tissue>
    </source>
</reference>
<dbReference type="SMART" id="SM00451">
    <property type="entry name" value="ZnF_U1"/>
    <property type="match status" value="1"/>
</dbReference>
<feature type="coiled-coil region" evidence="6">
    <location>
        <begin position="47"/>
        <end position="74"/>
    </location>
</feature>
<evidence type="ECO:0000256" key="7">
    <source>
        <dbReference type="SAM" id="MobiDB-lite"/>
    </source>
</evidence>
<dbReference type="InterPro" id="IPR040023">
    <property type="entry name" value="WBP4"/>
</dbReference>
<keyword evidence="3" id="KW-0863">Zinc-finger</keyword>
<dbReference type="SUPFAM" id="SSF56672">
    <property type="entry name" value="DNA/RNA polymerases"/>
    <property type="match status" value="1"/>
</dbReference>
<evidence type="ECO:0000256" key="3">
    <source>
        <dbReference type="ARBA" id="ARBA00022771"/>
    </source>
</evidence>
<proteinExistence type="predicted"/>
<evidence type="ECO:0000256" key="4">
    <source>
        <dbReference type="ARBA" id="ARBA00022833"/>
    </source>
</evidence>
<comment type="caution">
    <text evidence="9">The sequence shown here is derived from an EMBL/GenBank/DDBJ whole genome shotgun (WGS) entry which is preliminary data.</text>
</comment>
<evidence type="ECO:0000256" key="5">
    <source>
        <dbReference type="ARBA" id="ARBA00023242"/>
    </source>
</evidence>
<dbReference type="PANTHER" id="PTHR13173">
    <property type="entry name" value="WW DOMAIN BINDING PROTEIN 4"/>
    <property type="match status" value="1"/>
</dbReference>
<accession>A0AAP0L4K5</accession>
<dbReference type="GO" id="GO:0071011">
    <property type="term" value="C:precatalytic spliceosome"/>
    <property type="evidence" value="ECO:0007669"/>
    <property type="project" value="TreeGrafter"/>
</dbReference>
<keyword evidence="2" id="KW-0479">Metal-binding</keyword>
<dbReference type="EMBL" id="JBBNAF010000002">
    <property type="protein sequence ID" value="KAK9162990.1"/>
    <property type="molecule type" value="Genomic_DNA"/>
</dbReference>
<dbReference type="SUPFAM" id="SSF57667">
    <property type="entry name" value="beta-beta-alpha zinc fingers"/>
    <property type="match status" value="1"/>
</dbReference>
<keyword evidence="6" id="KW-0175">Coiled coil</keyword>
<feature type="domain" description="Matrin-type" evidence="8">
    <location>
        <begin position="11"/>
        <end position="42"/>
    </location>
</feature>
<dbReference type="InterPro" id="IPR043502">
    <property type="entry name" value="DNA/RNA_pol_sf"/>
</dbReference>
<gene>
    <name evidence="9" type="ORF">Syun_003892</name>
</gene>
<dbReference type="InterPro" id="IPR036236">
    <property type="entry name" value="Znf_C2H2_sf"/>
</dbReference>
<dbReference type="GO" id="GO:0000398">
    <property type="term" value="P:mRNA splicing, via spliceosome"/>
    <property type="evidence" value="ECO:0007669"/>
    <property type="project" value="InterPro"/>
</dbReference>
<dbReference type="PROSITE" id="PS50171">
    <property type="entry name" value="ZF_MATRIN"/>
    <property type="match status" value="1"/>
</dbReference>
<organism evidence="9 10">
    <name type="scientific">Stephania yunnanensis</name>
    <dbReference type="NCBI Taxonomy" id="152371"/>
    <lineage>
        <taxon>Eukaryota</taxon>
        <taxon>Viridiplantae</taxon>
        <taxon>Streptophyta</taxon>
        <taxon>Embryophyta</taxon>
        <taxon>Tracheophyta</taxon>
        <taxon>Spermatophyta</taxon>
        <taxon>Magnoliopsida</taxon>
        <taxon>Ranunculales</taxon>
        <taxon>Menispermaceae</taxon>
        <taxon>Menispermoideae</taxon>
        <taxon>Cissampelideae</taxon>
        <taxon>Stephania</taxon>
    </lineage>
</organism>
<dbReference type="Gene3D" id="3.30.160.60">
    <property type="entry name" value="Classic Zinc Finger"/>
    <property type="match status" value="1"/>
</dbReference>
<keyword evidence="5" id="KW-0539">Nucleus</keyword>
<dbReference type="Proteomes" id="UP001420932">
    <property type="component" value="Unassembled WGS sequence"/>
</dbReference>